<dbReference type="RefSeq" id="WP_307819933.1">
    <property type="nucleotide sequence ID" value="NZ_JAFBCL010000001.1"/>
</dbReference>
<evidence type="ECO:0000256" key="1">
    <source>
        <dbReference type="ARBA" id="ARBA00022670"/>
    </source>
</evidence>
<accession>A0ABS2SH99</accession>
<dbReference type="InterPro" id="IPR002933">
    <property type="entry name" value="Peptidase_M20"/>
</dbReference>
<comment type="caution">
    <text evidence="5">The sequence shown here is derived from an EMBL/GenBank/DDBJ whole genome shotgun (WGS) entry which is preliminary data.</text>
</comment>
<reference evidence="5 6" key="1">
    <citation type="submission" date="2021-01" db="EMBL/GenBank/DDBJ databases">
        <title>Sequencing the genomes of 1000 actinobacteria strains.</title>
        <authorList>
            <person name="Klenk H.-P."/>
        </authorList>
    </citation>
    <scope>NUCLEOTIDE SEQUENCE [LARGE SCALE GENOMIC DNA]</scope>
    <source>
        <strain evidence="5 6">DSM 44581</strain>
    </source>
</reference>
<protein>
    <submittedName>
        <fullName evidence="5">Acetylornithine deacetylase/succinyl-diaminopimelate desuccinylase-like protein</fullName>
    </submittedName>
</protein>
<gene>
    <name evidence="5" type="ORF">JOE68_005538</name>
</gene>
<dbReference type="PANTHER" id="PTHR43270:SF12">
    <property type="entry name" value="SUCCINYL-DIAMINOPIMELATE DESUCCINYLASE"/>
    <property type="match status" value="1"/>
</dbReference>
<dbReference type="Gene3D" id="3.40.630.10">
    <property type="entry name" value="Zn peptidases"/>
    <property type="match status" value="1"/>
</dbReference>
<dbReference type="PANTHER" id="PTHR43270">
    <property type="entry name" value="BETA-ALA-HIS DIPEPTIDASE"/>
    <property type="match status" value="1"/>
</dbReference>
<keyword evidence="2" id="KW-0479">Metal-binding</keyword>
<dbReference type="Pfam" id="PF07687">
    <property type="entry name" value="M20_dimer"/>
    <property type="match status" value="1"/>
</dbReference>
<dbReference type="Gene3D" id="3.30.70.360">
    <property type="match status" value="1"/>
</dbReference>
<dbReference type="InterPro" id="IPR051458">
    <property type="entry name" value="Cyt/Met_Dipeptidase"/>
</dbReference>
<evidence type="ECO:0000259" key="4">
    <source>
        <dbReference type="Pfam" id="PF07687"/>
    </source>
</evidence>
<evidence type="ECO:0000256" key="3">
    <source>
        <dbReference type="ARBA" id="ARBA00022801"/>
    </source>
</evidence>
<dbReference type="SUPFAM" id="SSF53187">
    <property type="entry name" value="Zn-dependent exopeptidases"/>
    <property type="match status" value="1"/>
</dbReference>
<sequence>MSGPVHDYLADHRDRIVDELVGWVRLRSVAGVPEHEIDLLRSANWLAGALRDTGFPTVEVWGTEGPPAVYAEWCAAPDAPTVLVYSHHDVRAAKDEQWEETPPFEPTLRDGRLYGRGASDAKGQVLAHVWAVRAHLAATGRTAPAVNLKVLVEGEEEAGSPHFAGLIEDNRDRLGADLVVFSDNLLWRADHPAVCTSMRGQLMAHLEVHGPLRDVHSGAVSGPAPNPVEELCRLLGRLHDDEGRITLPGFYDDVVEPSERFRADLAALPFSEEDWLHRSETRSVGGERGYTVLERLWARPAAEVLTVVAGDPVGASRSAIPAVASADLGIRTVPDQEVAAVAEQLRRWVAENIGDRVHYELTIAEEIGQEPYRTPDDLPALAALEGAVRDGFGTSPGRMGNAGGGPAELLGRSLGAPVVFFGTGLPEDRWHDSDERVSVDVLLAGAATLAHLWLRLAALPRDVGDPTAT</sequence>
<dbReference type="EMBL" id="JAFBCL010000001">
    <property type="protein sequence ID" value="MBM7814673.1"/>
    <property type="molecule type" value="Genomic_DNA"/>
</dbReference>
<keyword evidence="6" id="KW-1185">Reference proteome</keyword>
<dbReference type="Proteomes" id="UP001195724">
    <property type="component" value="Unassembled WGS sequence"/>
</dbReference>
<evidence type="ECO:0000313" key="5">
    <source>
        <dbReference type="EMBL" id="MBM7814673.1"/>
    </source>
</evidence>
<name>A0ABS2SH99_9PSEU</name>
<keyword evidence="3" id="KW-0378">Hydrolase</keyword>
<keyword evidence="1" id="KW-0645">Protease</keyword>
<feature type="domain" description="Peptidase M20 dimerisation" evidence="4">
    <location>
        <begin position="198"/>
        <end position="352"/>
    </location>
</feature>
<proteinExistence type="predicted"/>
<evidence type="ECO:0000256" key="2">
    <source>
        <dbReference type="ARBA" id="ARBA00022723"/>
    </source>
</evidence>
<dbReference type="Pfam" id="PF01546">
    <property type="entry name" value="Peptidase_M20"/>
    <property type="match status" value="1"/>
</dbReference>
<organism evidence="5 6">
    <name type="scientific">Saccharothrix algeriensis</name>
    <dbReference type="NCBI Taxonomy" id="173560"/>
    <lineage>
        <taxon>Bacteria</taxon>
        <taxon>Bacillati</taxon>
        <taxon>Actinomycetota</taxon>
        <taxon>Actinomycetes</taxon>
        <taxon>Pseudonocardiales</taxon>
        <taxon>Pseudonocardiaceae</taxon>
        <taxon>Saccharothrix</taxon>
    </lineage>
</organism>
<evidence type="ECO:0000313" key="6">
    <source>
        <dbReference type="Proteomes" id="UP001195724"/>
    </source>
</evidence>
<dbReference type="InterPro" id="IPR011650">
    <property type="entry name" value="Peptidase_M20_dimer"/>
</dbReference>